<feature type="chain" id="PRO_5010241743" evidence="1">
    <location>
        <begin position="33"/>
        <end position="203"/>
    </location>
</feature>
<dbReference type="AlphaFoldDB" id="A0A1H1I9P7"/>
<dbReference type="RefSeq" id="WP_074769340.1">
    <property type="nucleotide sequence ID" value="NZ_FNKP01000002.1"/>
</dbReference>
<gene>
    <name evidence="2" type="ORF">SAMN05443245_4861</name>
</gene>
<dbReference type="Proteomes" id="UP000183487">
    <property type="component" value="Unassembled WGS sequence"/>
</dbReference>
<sequence length="203" mass="21175">MACSTSSPLSYQVKTAIAALTVLLIAAPPVFAQAPASEPAPQAVGAAALIHLQARVVEIDADSNSVALQGPEGNIAVLDVNPDVADVKKLHVGEILNIAYQKAVLIGVDRLASKGIRQRVDTELAQPASGGVVASARRVEVVATVQRIDRKHRTITLRGPTRTETLDVAPQVALDKIKVGDSVRAVFVTAIAASVARNDTQAQ</sequence>
<name>A0A1H1I9P7_9BURK</name>
<proteinExistence type="predicted"/>
<feature type="signal peptide" evidence="1">
    <location>
        <begin position="1"/>
        <end position="32"/>
    </location>
</feature>
<dbReference type="EMBL" id="FNKP01000002">
    <property type="protein sequence ID" value="SDR34337.1"/>
    <property type="molecule type" value="Genomic_DNA"/>
</dbReference>
<keyword evidence="3" id="KW-1185">Reference proteome</keyword>
<dbReference type="OrthoDB" id="9113660at2"/>
<reference evidence="3" key="1">
    <citation type="submission" date="2016-10" db="EMBL/GenBank/DDBJ databases">
        <authorList>
            <person name="Varghese N."/>
        </authorList>
    </citation>
    <scope>NUCLEOTIDE SEQUENCE [LARGE SCALE GENOMIC DNA]</scope>
    <source>
        <strain evidence="3">GAS106B</strain>
    </source>
</reference>
<evidence type="ECO:0000313" key="2">
    <source>
        <dbReference type="EMBL" id="SDR34337.1"/>
    </source>
</evidence>
<accession>A0A1H1I9P7</accession>
<organism evidence="2 3">
    <name type="scientific">Paraburkholderia fungorum</name>
    <dbReference type="NCBI Taxonomy" id="134537"/>
    <lineage>
        <taxon>Bacteria</taxon>
        <taxon>Pseudomonadati</taxon>
        <taxon>Pseudomonadota</taxon>
        <taxon>Betaproteobacteria</taxon>
        <taxon>Burkholderiales</taxon>
        <taxon>Burkholderiaceae</taxon>
        <taxon>Paraburkholderia</taxon>
    </lineage>
</organism>
<keyword evidence="1" id="KW-0732">Signal</keyword>
<evidence type="ECO:0000256" key="1">
    <source>
        <dbReference type="SAM" id="SignalP"/>
    </source>
</evidence>
<protein>
    <submittedName>
        <fullName evidence="2">Uncharacterized protein</fullName>
    </submittedName>
</protein>
<evidence type="ECO:0000313" key="3">
    <source>
        <dbReference type="Proteomes" id="UP000183487"/>
    </source>
</evidence>